<proteinExistence type="predicted"/>
<name>A0ABY8BVU2_9MICO</name>
<accession>A0ABY8BVU2</accession>
<dbReference type="SMART" id="SM00347">
    <property type="entry name" value="HTH_MARR"/>
    <property type="match status" value="1"/>
</dbReference>
<dbReference type="PANTHER" id="PTHR39515:SF2">
    <property type="entry name" value="HTH-TYPE TRANSCRIPTIONAL REGULATOR RV0880"/>
    <property type="match status" value="1"/>
</dbReference>
<dbReference type="EMBL" id="CP119108">
    <property type="protein sequence ID" value="WEG08303.1"/>
    <property type="molecule type" value="Genomic_DNA"/>
</dbReference>
<dbReference type="InterPro" id="IPR036390">
    <property type="entry name" value="WH_DNA-bd_sf"/>
</dbReference>
<evidence type="ECO:0000313" key="2">
    <source>
        <dbReference type="EMBL" id="WEG08303.1"/>
    </source>
</evidence>
<feature type="domain" description="HTH marR-type" evidence="1">
    <location>
        <begin position="11"/>
        <end position="142"/>
    </location>
</feature>
<dbReference type="RefSeq" id="WP_275277633.1">
    <property type="nucleotide sequence ID" value="NZ_CP119108.1"/>
</dbReference>
<reference evidence="2 3" key="1">
    <citation type="submission" date="2023-03" db="EMBL/GenBank/DDBJ databases">
        <title>Genome sequence of Microbacterium sp. KACC 23027.</title>
        <authorList>
            <person name="Kim S."/>
            <person name="Heo J."/>
            <person name="Kwon S.-W."/>
        </authorList>
    </citation>
    <scope>NUCLEOTIDE SEQUENCE [LARGE SCALE GENOMIC DNA]</scope>
    <source>
        <strain evidence="2 3">KACC 23027</strain>
    </source>
</reference>
<dbReference type="SUPFAM" id="SSF46785">
    <property type="entry name" value="Winged helix' DNA-binding domain"/>
    <property type="match status" value="1"/>
</dbReference>
<dbReference type="Pfam" id="PF01047">
    <property type="entry name" value="MarR"/>
    <property type="match status" value="1"/>
</dbReference>
<dbReference type="PROSITE" id="PS50995">
    <property type="entry name" value="HTH_MARR_2"/>
    <property type="match status" value="1"/>
</dbReference>
<evidence type="ECO:0000259" key="1">
    <source>
        <dbReference type="PROSITE" id="PS50995"/>
    </source>
</evidence>
<protein>
    <submittedName>
        <fullName evidence="2">MarR family transcriptional regulator</fullName>
    </submittedName>
</protein>
<dbReference type="PRINTS" id="PR00598">
    <property type="entry name" value="HTHMARR"/>
</dbReference>
<keyword evidence="3" id="KW-1185">Reference proteome</keyword>
<dbReference type="Gene3D" id="1.10.10.10">
    <property type="entry name" value="Winged helix-like DNA-binding domain superfamily/Winged helix DNA-binding domain"/>
    <property type="match status" value="1"/>
</dbReference>
<dbReference type="InterPro" id="IPR052526">
    <property type="entry name" value="HTH-type_Bedaq_tolerance"/>
</dbReference>
<dbReference type="InterPro" id="IPR000835">
    <property type="entry name" value="HTH_MarR-typ"/>
</dbReference>
<dbReference type="Proteomes" id="UP001214553">
    <property type="component" value="Chromosome"/>
</dbReference>
<dbReference type="PANTHER" id="PTHR39515">
    <property type="entry name" value="CONSERVED PROTEIN"/>
    <property type="match status" value="1"/>
</dbReference>
<gene>
    <name evidence="2" type="ORF">PU630_13815</name>
</gene>
<dbReference type="InterPro" id="IPR036388">
    <property type="entry name" value="WH-like_DNA-bd_sf"/>
</dbReference>
<organism evidence="2 3">
    <name type="scientific">Microbacterium horticulturae</name>
    <dbReference type="NCBI Taxonomy" id="3028316"/>
    <lineage>
        <taxon>Bacteria</taxon>
        <taxon>Bacillati</taxon>
        <taxon>Actinomycetota</taxon>
        <taxon>Actinomycetes</taxon>
        <taxon>Micrococcales</taxon>
        <taxon>Microbacteriaceae</taxon>
        <taxon>Microbacterium</taxon>
    </lineage>
</organism>
<evidence type="ECO:0000313" key="3">
    <source>
        <dbReference type="Proteomes" id="UP001214553"/>
    </source>
</evidence>
<sequence length="151" mass="16093">MSDATTPRLDVALLGTTLDRIIRLLRRSKLPGDLSPVAASTLYTLVHHGPSRLTALASAEHVTQPAMTQVVTRLEQAGLVTRAADPDDRRALVIDATDAGRELTGARRAARAAVLDELVSQLHPEARDTLAAAIPVLEQLVAIADERGSTH</sequence>